<keyword evidence="2" id="KW-1185">Reference proteome</keyword>
<comment type="caution">
    <text evidence="1">The sequence shown here is derived from an EMBL/GenBank/DDBJ whole genome shotgun (WGS) entry which is preliminary data.</text>
</comment>
<dbReference type="OrthoDB" id="956346at2"/>
<dbReference type="RefSeq" id="WP_131458380.1">
    <property type="nucleotide sequence ID" value="NZ_JXSZ01000010.1"/>
</dbReference>
<evidence type="ECO:0008006" key="3">
    <source>
        <dbReference type="Google" id="ProtNLM"/>
    </source>
</evidence>
<evidence type="ECO:0000313" key="1">
    <source>
        <dbReference type="EMBL" id="KPM47646.1"/>
    </source>
</evidence>
<dbReference type="AlphaFoldDB" id="A0A0P7C0W2"/>
<dbReference type="PROSITE" id="PS51257">
    <property type="entry name" value="PROKAR_LIPOPROTEIN"/>
    <property type="match status" value="1"/>
</dbReference>
<proteinExistence type="predicted"/>
<dbReference type="STRING" id="1605367.AFM12_14285"/>
<gene>
    <name evidence="1" type="ORF">AFM12_14285</name>
</gene>
<sequence length="143" mass="15810">MMIRKALNLILFVALISCETKEPELPLADQVMGDYTLNSVSDGSASLDLPYVNDDQETISGRVVVTKISDTEVKIVFIVTTETSSIRYSDPEVMEPFTLVKENGVIIGSFNFQNVEFTGENIDLILKYSSGNVLTYSGLKDDE</sequence>
<accession>A0A0P7C0W2</accession>
<dbReference type="EMBL" id="LGTQ01000010">
    <property type="protein sequence ID" value="KPM47646.1"/>
    <property type="molecule type" value="Genomic_DNA"/>
</dbReference>
<evidence type="ECO:0000313" key="2">
    <source>
        <dbReference type="Proteomes" id="UP000050454"/>
    </source>
</evidence>
<dbReference type="Proteomes" id="UP000050454">
    <property type="component" value="Unassembled WGS sequence"/>
</dbReference>
<reference evidence="1 2" key="1">
    <citation type="submission" date="2015-07" db="EMBL/GenBank/DDBJ databases">
        <title>The draft genome sequence of Leadbetterella sp. JN14-9.</title>
        <authorList>
            <person name="Liu Y."/>
            <person name="Du J."/>
            <person name="Shao Z."/>
        </authorList>
    </citation>
    <scope>NUCLEOTIDE SEQUENCE [LARGE SCALE GENOMIC DNA]</scope>
    <source>
        <strain evidence="1 2">JN14-9</strain>
    </source>
</reference>
<protein>
    <recommendedName>
        <fullName evidence="3">Lipocalin-like domain-containing protein</fullName>
    </recommendedName>
</protein>
<organism evidence="1 2">
    <name type="scientific">Jiulongibacter sediminis</name>
    <dbReference type="NCBI Taxonomy" id="1605367"/>
    <lineage>
        <taxon>Bacteria</taxon>
        <taxon>Pseudomonadati</taxon>
        <taxon>Bacteroidota</taxon>
        <taxon>Cytophagia</taxon>
        <taxon>Cytophagales</taxon>
        <taxon>Leadbetterellaceae</taxon>
        <taxon>Jiulongibacter</taxon>
    </lineage>
</organism>
<name>A0A0P7C0W2_9BACT</name>